<dbReference type="EMBL" id="JAFNJU010000005">
    <property type="protein sequence ID" value="MBO1264875.1"/>
    <property type="molecule type" value="Genomic_DNA"/>
</dbReference>
<dbReference type="Proteomes" id="UP000664218">
    <property type="component" value="Unassembled WGS sequence"/>
</dbReference>
<keyword evidence="5 6" id="KW-0472">Membrane</keyword>
<sequence length="333" mass="38149">MRKYVGYRTLKTAIGAALAIIIAEYIGLSYAVSAGVITVLSVQSTKRKSIDIAIRRLGSTTLAIIVAVVVFLLMGYSAVSFGVYLLIFIPVAAALNLNDGIVPSTVLVTHLLVEESVALSWILNEYGILIVGAGIALLFNIYMPSVEKDIKEAQKDVERLFKKILASFSEDILSQSVNIEEEKMFKELDATLTRGFEKAHRLSSNYLSESFLYYVRYMEMRIKQYEILKQMREVLGRVDSYYEQNRLVASLTELVAHQYNELNTARELMEDLHCYMELFRNQDLPKTREEFENRASLYQYVRDLQTLLEIKKEFADSLTEYDKKTFWKKEDAV</sequence>
<evidence type="ECO:0000259" key="7">
    <source>
        <dbReference type="Pfam" id="PF11728"/>
    </source>
</evidence>
<name>A0A939HC44_9CLOT</name>
<dbReference type="GO" id="GO:0005886">
    <property type="term" value="C:plasma membrane"/>
    <property type="evidence" value="ECO:0007669"/>
    <property type="project" value="UniProtKB-SubCell"/>
</dbReference>
<dbReference type="InterPro" id="IPR021062">
    <property type="entry name" value="ArAE_1_C"/>
</dbReference>
<evidence type="ECO:0000256" key="1">
    <source>
        <dbReference type="ARBA" id="ARBA00004651"/>
    </source>
</evidence>
<feature type="transmembrane region" description="Helical" evidence="6">
    <location>
        <begin position="61"/>
        <end position="89"/>
    </location>
</feature>
<evidence type="ECO:0000256" key="5">
    <source>
        <dbReference type="ARBA" id="ARBA00023136"/>
    </source>
</evidence>
<evidence type="ECO:0000256" key="3">
    <source>
        <dbReference type="ARBA" id="ARBA00022692"/>
    </source>
</evidence>
<comment type="caution">
    <text evidence="8">The sequence shown here is derived from an EMBL/GenBank/DDBJ whole genome shotgun (WGS) entry which is preliminary data.</text>
</comment>
<feature type="transmembrane region" description="Helical" evidence="6">
    <location>
        <begin position="126"/>
        <end position="143"/>
    </location>
</feature>
<protein>
    <submittedName>
        <fullName evidence="8">Aromatic acid exporter family protein</fullName>
    </submittedName>
</protein>
<gene>
    <name evidence="8" type="ORF">J3A84_07525</name>
</gene>
<evidence type="ECO:0000256" key="2">
    <source>
        <dbReference type="ARBA" id="ARBA00022475"/>
    </source>
</evidence>
<keyword evidence="4 6" id="KW-1133">Transmembrane helix</keyword>
<dbReference type="Pfam" id="PF06081">
    <property type="entry name" value="ArAE_1"/>
    <property type="match status" value="1"/>
</dbReference>
<dbReference type="InterPro" id="IPR052984">
    <property type="entry name" value="UPF0421"/>
</dbReference>
<comment type="subcellular location">
    <subcellularLocation>
        <location evidence="1">Cell membrane</location>
        <topology evidence="1">Multi-pass membrane protein</topology>
    </subcellularLocation>
</comment>
<evidence type="ECO:0000256" key="6">
    <source>
        <dbReference type="SAM" id="Phobius"/>
    </source>
</evidence>
<dbReference type="AlphaFoldDB" id="A0A939HC44"/>
<organism evidence="8 9">
    <name type="scientific">Proteiniclasticum aestuarii</name>
    <dbReference type="NCBI Taxonomy" id="2817862"/>
    <lineage>
        <taxon>Bacteria</taxon>
        <taxon>Bacillati</taxon>
        <taxon>Bacillota</taxon>
        <taxon>Clostridia</taxon>
        <taxon>Eubacteriales</taxon>
        <taxon>Clostridiaceae</taxon>
        <taxon>Proteiniclasticum</taxon>
    </lineage>
</organism>
<reference evidence="8" key="1">
    <citation type="submission" date="2021-03" db="EMBL/GenBank/DDBJ databases">
        <title>Proteiniclasticum marinus sp. nov., isolated from tidal flat sediment.</title>
        <authorList>
            <person name="Namirimu T."/>
            <person name="Yang J.-A."/>
            <person name="Yang S.-H."/>
            <person name="Kim Y.-J."/>
            <person name="Kwon K.K."/>
        </authorList>
    </citation>
    <scope>NUCLEOTIDE SEQUENCE</scope>
    <source>
        <strain evidence="8">SCR006</strain>
    </source>
</reference>
<dbReference type="InterPro" id="IPR038323">
    <property type="entry name" value="ArAE_1_C_sf"/>
</dbReference>
<dbReference type="InterPro" id="IPR010343">
    <property type="entry name" value="ArAE_1"/>
</dbReference>
<keyword evidence="3 6" id="KW-0812">Transmembrane</keyword>
<feature type="transmembrane region" description="Helical" evidence="6">
    <location>
        <begin position="12"/>
        <end position="40"/>
    </location>
</feature>
<dbReference type="PANTHER" id="PTHR40064">
    <property type="entry name" value="MEMBRANE PROTEIN-RELATED"/>
    <property type="match status" value="1"/>
</dbReference>
<evidence type="ECO:0000313" key="9">
    <source>
        <dbReference type="Proteomes" id="UP000664218"/>
    </source>
</evidence>
<keyword evidence="2" id="KW-1003">Cell membrane</keyword>
<proteinExistence type="predicted"/>
<keyword evidence="9" id="KW-1185">Reference proteome</keyword>
<dbReference type="Pfam" id="PF11728">
    <property type="entry name" value="ArAE_1_C"/>
    <property type="match status" value="1"/>
</dbReference>
<dbReference type="PANTHER" id="PTHR40064:SF1">
    <property type="entry name" value="MEMBRANE PROTEIN"/>
    <property type="match status" value="1"/>
</dbReference>
<evidence type="ECO:0000313" key="8">
    <source>
        <dbReference type="EMBL" id="MBO1264875.1"/>
    </source>
</evidence>
<feature type="domain" description="Putative aromatic acid exporter C-terminal" evidence="7">
    <location>
        <begin position="147"/>
        <end position="312"/>
    </location>
</feature>
<evidence type="ECO:0000256" key="4">
    <source>
        <dbReference type="ARBA" id="ARBA00022989"/>
    </source>
</evidence>
<dbReference type="Gene3D" id="1.20.120.940">
    <property type="entry name" value="Putative aromatic acid exporter, C-terminal domain"/>
    <property type="match status" value="1"/>
</dbReference>
<accession>A0A939HC44</accession>